<evidence type="ECO:0000256" key="7">
    <source>
        <dbReference type="ARBA" id="ARBA00022490"/>
    </source>
</evidence>
<evidence type="ECO:0000256" key="6">
    <source>
        <dbReference type="ARBA" id="ARBA00020397"/>
    </source>
</evidence>
<evidence type="ECO:0000256" key="1">
    <source>
        <dbReference type="ARBA" id="ARBA00004496"/>
    </source>
</evidence>
<evidence type="ECO:0000256" key="4">
    <source>
        <dbReference type="ARBA" id="ARBA00011496"/>
    </source>
</evidence>
<name>A0A255Z1G0_9PROT</name>
<dbReference type="HAMAP" id="MF_00125">
    <property type="entry name" value="HisZ"/>
    <property type="match status" value="1"/>
</dbReference>
<keyword evidence="13" id="KW-1185">Reference proteome</keyword>
<dbReference type="SUPFAM" id="SSF55681">
    <property type="entry name" value="Class II aaRS and biotin synthetases"/>
    <property type="match status" value="1"/>
</dbReference>
<feature type="binding site" evidence="10">
    <location>
        <position position="119"/>
    </location>
    <ligand>
        <name>L-histidine</name>
        <dbReference type="ChEBI" id="CHEBI:57595"/>
    </ligand>
</feature>
<dbReference type="InterPro" id="IPR006195">
    <property type="entry name" value="aa-tRNA-synth_II"/>
</dbReference>
<feature type="domain" description="Aminoacyl-transfer RNA synthetases class-II family profile" evidence="11">
    <location>
        <begin position="32"/>
        <end position="338"/>
    </location>
</feature>
<dbReference type="OrthoDB" id="9769617at2"/>
<evidence type="ECO:0000313" key="12">
    <source>
        <dbReference type="EMBL" id="OYQ35308.1"/>
    </source>
</evidence>
<dbReference type="InterPro" id="IPR045864">
    <property type="entry name" value="aa-tRNA-synth_II/BPL/LPL"/>
</dbReference>
<dbReference type="RefSeq" id="WP_094455775.1">
    <property type="nucleotide sequence ID" value="NZ_NOXU01000026.1"/>
</dbReference>
<evidence type="ECO:0000256" key="10">
    <source>
        <dbReference type="PIRSR" id="PIRSR001549-1"/>
    </source>
</evidence>
<reference evidence="12 13" key="1">
    <citation type="submission" date="2017-07" db="EMBL/GenBank/DDBJ databases">
        <title>Niveispirillum cyanobacteriorum sp. nov., isolated from cyanobacterial aggregates in a eutrophic lake.</title>
        <authorList>
            <person name="Cai H."/>
        </authorList>
    </citation>
    <scope>NUCLEOTIDE SEQUENCE [LARGE SCALE GENOMIC DNA]</scope>
    <source>
        <strain evidence="13">TH1-14</strain>
    </source>
</reference>
<dbReference type="Gene3D" id="3.30.930.10">
    <property type="entry name" value="Bira Bifunctional Protein, Domain 2"/>
    <property type="match status" value="1"/>
</dbReference>
<comment type="subunit">
    <text evidence="4 9">Heteromultimer composed of HisG and HisZ subunits.</text>
</comment>
<dbReference type="GO" id="GO:0006427">
    <property type="term" value="P:histidyl-tRNA aminoacylation"/>
    <property type="evidence" value="ECO:0007669"/>
    <property type="project" value="TreeGrafter"/>
</dbReference>
<evidence type="ECO:0000259" key="11">
    <source>
        <dbReference type="PROSITE" id="PS50862"/>
    </source>
</evidence>
<keyword evidence="9" id="KW-0028">Amino-acid biosynthesis</keyword>
<dbReference type="GO" id="GO:0005737">
    <property type="term" value="C:cytoplasm"/>
    <property type="evidence" value="ECO:0007669"/>
    <property type="project" value="UniProtKB-SubCell"/>
</dbReference>
<accession>A0A255Z1G0</accession>
<comment type="function">
    <text evidence="8 9">Required for the first step of histidine biosynthesis. May allow the feedback regulation of ATP phosphoribosyltransferase activity by histidine.</text>
</comment>
<feature type="binding site" evidence="10">
    <location>
        <position position="133"/>
    </location>
    <ligand>
        <name>L-histidine</name>
        <dbReference type="ChEBI" id="CHEBI:57595"/>
    </ligand>
</feature>
<dbReference type="InterPro" id="IPR041715">
    <property type="entry name" value="HisRS-like_core"/>
</dbReference>
<comment type="caution">
    <text evidence="12">The sequence shown here is derived from an EMBL/GenBank/DDBJ whole genome shotgun (WGS) entry which is preliminary data.</text>
</comment>
<dbReference type="Pfam" id="PF13393">
    <property type="entry name" value="tRNA-synt_His"/>
    <property type="match status" value="1"/>
</dbReference>
<dbReference type="PROSITE" id="PS50862">
    <property type="entry name" value="AA_TRNA_LIGASE_II"/>
    <property type="match status" value="1"/>
</dbReference>
<keyword evidence="12" id="KW-0808">Transferase</keyword>
<dbReference type="InterPro" id="IPR004517">
    <property type="entry name" value="HisZ"/>
</dbReference>
<comment type="subcellular location">
    <subcellularLocation>
        <location evidence="1 9">Cytoplasm</location>
    </subcellularLocation>
</comment>
<comment type="pathway">
    <text evidence="2 9">Amino-acid biosynthesis; L-histidine biosynthesis; L-histidine from 5-phospho-alpha-D-ribose 1-diphosphate: step 1/9.</text>
</comment>
<dbReference type="PIRSF" id="PIRSF001549">
    <property type="entry name" value="His-tRNA_synth"/>
    <property type="match status" value="1"/>
</dbReference>
<dbReference type="AlphaFoldDB" id="A0A255Z1G0"/>
<keyword evidence="9" id="KW-0368">Histidine biosynthesis</keyword>
<evidence type="ECO:0000256" key="2">
    <source>
        <dbReference type="ARBA" id="ARBA00004667"/>
    </source>
</evidence>
<dbReference type="PANTHER" id="PTHR43707">
    <property type="entry name" value="HISTIDYL-TRNA SYNTHETASE"/>
    <property type="match status" value="1"/>
</dbReference>
<organism evidence="12 13">
    <name type="scientific">Niveispirillum lacus</name>
    <dbReference type="NCBI Taxonomy" id="1981099"/>
    <lineage>
        <taxon>Bacteria</taxon>
        <taxon>Pseudomonadati</taxon>
        <taxon>Pseudomonadota</taxon>
        <taxon>Alphaproteobacteria</taxon>
        <taxon>Rhodospirillales</taxon>
        <taxon>Azospirillaceae</taxon>
        <taxon>Niveispirillum</taxon>
    </lineage>
</organism>
<proteinExistence type="inferred from homology"/>
<feature type="binding site" evidence="10">
    <location>
        <position position="137"/>
    </location>
    <ligand>
        <name>L-histidine</name>
        <dbReference type="ChEBI" id="CHEBI:57595"/>
    </ligand>
</feature>
<protein>
    <recommendedName>
        <fullName evidence="6 9">ATP phosphoribosyltransferase regulatory subunit</fullName>
    </recommendedName>
</protein>
<sequence length="387" mass="40729">MTDTPPKALAAKALLPTGLRDLLPPDAEHEAQVVGRLLKEFHRHGYERVKPPLVEFEEGLLSGSAASLANQTFRIMDPVSQRMMGVRSDMTPQVARIATTRLRKAPRPLRLSYAGQVLRVKGSSLRQERQFGQVGVELIGPDRADADAEIILLAASALSSVGAKGISIDLTVPTLVPAVARALSLSDDDYARLRAALDHRDAAALAEAAGPHASLFLSILGASGPAPAAVERLSAVDMPDVAKAARQELADVVRLIAAAAPGLSVTIDPVEMRGFEYQTGVSFTIFARGVRGELGRGGRYRTGGADPVGEPATGFTLYTDTVLRALPGPSPVKRVLLPLGTDYADAQALRAQGWHTVAAMAVASDLAAEAKRLSCSHLLTADGPAPV</sequence>
<dbReference type="GO" id="GO:0000105">
    <property type="term" value="P:L-histidine biosynthetic process"/>
    <property type="evidence" value="ECO:0007669"/>
    <property type="project" value="UniProtKB-UniRule"/>
</dbReference>
<gene>
    <name evidence="9" type="primary">hisZ</name>
    <name evidence="12" type="ORF">CHU95_08825</name>
</gene>
<evidence type="ECO:0000256" key="3">
    <source>
        <dbReference type="ARBA" id="ARBA00005539"/>
    </source>
</evidence>
<dbReference type="GO" id="GO:0004821">
    <property type="term" value="F:histidine-tRNA ligase activity"/>
    <property type="evidence" value="ECO:0007669"/>
    <property type="project" value="TreeGrafter"/>
</dbReference>
<keyword evidence="12" id="KW-0328">Glycosyltransferase</keyword>
<keyword evidence="7 9" id="KW-0963">Cytoplasm</keyword>
<dbReference type="Proteomes" id="UP000216998">
    <property type="component" value="Unassembled WGS sequence"/>
</dbReference>
<comment type="similarity">
    <text evidence="3 9">Belongs to the class-II aminoacyl-tRNA synthetase family. HisZ subfamily.</text>
</comment>
<evidence type="ECO:0000256" key="8">
    <source>
        <dbReference type="ARBA" id="ARBA00025246"/>
    </source>
</evidence>
<evidence type="ECO:0000313" key="13">
    <source>
        <dbReference type="Proteomes" id="UP000216998"/>
    </source>
</evidence>
<evidence type="ECO:0000256" key="9">
    <source>
        <dbReference type="HAMAP-Rule" id="MF_00125"/>
    </source>
</evidence>
<evidence type="ECO:0000256" key="5">
    <source>
        <dbReference type="ARBA" id="ARBA00011738"/>
    </source>
</evidence>
<comment type="subunit">
    <text evidence="5">Homodimer.</text>
</comment>
<feature type="binding site" evidence="10">
    <location>
        <begin position="89"/>
        <end position="91"/>
    </location>
    <ligand>
        <name>L-histidine</name>
        <dbReference type="ChEBI" id="CHEBI:57595"/>
    </ligand>
</feature>
<dbReference type="PANTHER" id="PTHR43707:SF1">
    <property type="entry name" value="HISTIDINE--TRNA LIGASE, MITOCHONDRIAL-RELATED"/>
    <property type="match status" value="1"/>
</dbReference>
<dbReference type="InterPro" id="IPR004516">
    <property type="entry name" value="HisRS/HisZ"/>
</dbReference>
<dbReference type="UniPathway" id="UPA00031">
    <property type="reaction ID" value="UER00006"/>
</dbReference>
<feature type="binding site" evidence="10">
    <location>
        <position position="273"/>
    </location>
    <ligand>
        <name>L-histidine</name>
        <dbReference type="ChEBI" id="CHEBI:57595"/>
    </ligand>
</feature>
<dbReference type="GO" id="GO:0016757">
    <property type="term" value="F:glycosyltransferase activity"/>
    <property type="evidence" value="ECO:0007669"/>
    <property type="project" value="UniProtKB-KW"/>
</dbReference>
<comment type="miscellaneous">
    <text evidence="9">This function is generally fulfilled by the C-terminal part of HisG, which is missing in some bacteria such as this one.</text>
</comment>
<dbReference type="EMBL" id="NOXU01000026">
    <property type="protein sequence ID" value="OYQ35308.1"/>
    <property type="molecule type" value="Genomic_DNA"/>
</dbReference>